<dbReference type="PANTHER" id="PTHR44094">
    <property type="entry name" value="DNAJ HEAT SHOCK N-TERMINAL DOMAIN-CONTAINING PROTEIN"/>
    <property type="match status" value="1"/>
</dbReference>
<proteinExistence type="predicted"/>
<keyword evidence="1" id="KW-0175">Coiled coil</keyword>
<keyword evidence="4" id="KW-1185">Reference proteome</keyword>
<dbReference type="Proteomes" id="UP000734854">
    <property type="component" value="Unassembled WGS sequence"/>
</dbReference>
<evidence type="ECO:0000259" key="2">
    <source>
        <dbReference type="PROSITE" id="PS50076"/>
    </source>
</evidence>
<dbReference type="SMART" id="SM00271">
    <property type="entry name" value="DnaJ"/>
    <property type="match status" value="1"/>
</dbReference>
<dbReference type="PANTHER" id="PTHR44094:SF8">
    <property type="entry name" value="DNAJ HEAT SHOCK N-TERMINAL DOMAIN-CONTAINING PROTEIN-RELATED"/>
    <property type="match status" value="1"/>
</dbReference>
<evidence type="ECO:0000256" key="1">
    <source>
        <dbReference type="SAM" id="Coils"/>
    </source>
</evidence>
<dbReference type="PRINTS" id="PR00625">
    <property type="entry name" value="JDOMAIN"/>
</dbReference>
<dbReference type="EMBL" id="JACMSC010000007">
    <property type="protein sequence ID" value="KAG6516653.1"/>
    <property type="molecule type" value="Genomic_DNA"/>
</dbReference>
<protein>
    <recommendedName>
        <fullName evidence="2">J domain-containing protein</fullName>
    </recommendedName>
</protein>
<organism evidence="3 4">
    <name type="scientific">Zingiber officinale</name>
    <name type="common">Ginger</name>
    <name type="synonym">Amomum zingiber</name>
    <dbReference type="NCBI Taxonomy" id="94328"/>
    <lineage>
        <taxon>Eukaryota</taxon>
        <taxon>Viridiplantae</taxon>
        <taxon>Streptophyta</taxon>
        <taxon>Embryophyta</taxon>
        <taxon>Tracheophyta</taxon>
        <taxon>Spermatophyta</taxon>
        <taxon>Magnoliopsida</taxon>
        <taxon>Liliopsida</taxon>
        <taxon>Zingiberales</taxon>
        <taxon>Zingiberaceae</taxon>
        <taxon>Zingiber</taxon>
    </lineage>
</organism>
<dbReference type="PROSITE" id="PS00636">
    <property type="entry name" value="DNAJ_1"/>
    <property type="match status" value="1"/>
</dbReference>
<dbReference type="Pfam" id="PF00226">
    <property type="entry name" value="DnaJ"/>
    <property type="match status" value="1"/>
</dbReference>
<dbReference type="InterPro" id="IPR026894">
    <property type="entry name" value="DnaJ_X"/>
</dbReference>
<dbReference type="InterPro" id="IPR018253">
    <property type="entry name" value="DnaJ_domain_CS"/>
</dbReference>
<dbReference type="CDD" id="cd06257">
    <property type="entry name" value="DnaJ"/>
    <property type="match status" value="1"/>
</dbReference>
<evidence type="ECO:0000313" key="3">
    <source>
        <dbReference type="EMBL" id="KAG6516653.1"/>
    </source>
</evidence>
<dbReference type="SUPFAM" id="SSF46565">
    <property type="entry name" value="Chaperone J-domain"/>
    <property type="match status" value="1"/>
</dbReference>
<gene>
    <name evidence="3" type="ORF">ZIOFF_027122</name>
</gene>
<dbReference type="InterPro" id="IPR052423">
    <property type="entry name" value="EMIR"/>
</dbReference>
<name>A0A8J5GXB3_ZINOF</name>
<evidence type="ECO:0000313" key="4">
    <source>
        <dbReference type="Proteomes" id="UP000734854"/>
    </source>
</evidence>
<dbReference type="PROSITE" id="PS50076">
    <property type="entry name" value="DNAJ_2"/>
    <property type="match status" value="1"/>
</dbReference>
<dbReference type="Pfam" id="PF14308">
    <property type="entry name" value="DnaJ-X"/>
    <property type="match status" value="1"/>
</dbReference>
<accession>A0A8J5GXB3</accession>
<dbReference type="InterPro" id="IPR036869">
    <property type="entry name" value="J_dom_sf"/>
</dbReference>
<dbReference type="Gene3D" id="1.10.287.110">
    <property type="entry name" value="DnaJ domain"/>
    <property type="match status" value="1"/>
</dbReference>
<dbReference type="GO" id="GO:0005783">
    <property type="term" value="C:endoplasmic reticulum"/>
    <property type="evidence" value="ECO:0007669"/>
    <property type="project" value="UniProtKB-ARBA"/>
</dbReference>
<comment type="caution">
    <text evidence="3">The sequence shown here is derived from an EMBL/GenBank/DDBJ whole genome shotgun (WGS) entry which is preliminary data.</text>
</comment>
<dbReference type="InterPro" id="IPR001623">
    <property type="entry name" value="DnaJ_domain"/>
</dbReference>
<sequence>MVRAIPVTSCSFRHFVGSVVSATTDLVCVLLFADHPMRDSFLMPSISLIRVLLWRTCIVYLYDRLLQIMVKTTEYYDILGVRVDASDAEIKKAYYIKARLVHPDKNPGDPQAAHNFQILGEAYQVLSDPLKREEYDKHGKEGFSQDSMVDPATVFGMMFGSDFFEDYIGQLALATIGSVEAEEESQTSDNRRQRVQEKIKELQKEREQKLIQALKDHLHLYVSEQENEFVDWANSEARRLSQAAFGEAMLHTIGYIYARQAAREIAKSKGYMGMPFVAEWVRNKGHNVKSQVNAASGAIALIQLQEKAKKEAQDGEDLVRTMEEKKDAMLSSLWKINVLDIESTLSHVCQAVLRDNTVSKDVLKLRATALKKLGTIFQGAKADYRRESSLRVETDNRDITNPKLN</sequence>
<reference evidence="3 4" key="1">
    <citation type="submission" date="2020-08" db="EMBL/GenBank/DDBJ databases">
        <title>Plant Genome Project.</title>
        <authorList>
            <person name="Zhang R.-G."/>
        </authorList>
    </citation>
    <scope>NUCLEOTIDE SEQUENCE [LARGE SCALE GENOMIC DNA]</scope>
    <source>
        <tissue evidence="3">Rhizome</tissue>
    </source>
</reference>
<feature type="coiled-coil region" evidence="1">
    <location>
        <begin position="185"/>
        <end position="212"/>
    </location>
</feature>
<dbReference type="AlphaFoldDB" id="A0A8J5GXB3"/>
<feature type="domain" description="J" evidence="2">
    <location>
        <begin position="74"/>
        <end position="139"/>
    </location>
</feature>